<comment type="caution">
    <text evidence="2">The sequence shown here is derived from an EMBL/GenBank/DDBJ whole genome shotgun (WGS) entry which is preliminary data.</text>
</comment>
<organism evidence="2 3">
    <name type="scientific">Araneus ventricosus</name>
    <name type="common">Orbweaver spider</name>
    <name type="synonym">Epeira ventricosa</name>
    <dbReference type="NCBI Taxonomy" id="182803"/>
    <lineage>
        <taxon>Eukaryota</taxon>
        <taxon>Metazoa</taxon>
        <taxon>Ecdysozoa</taxon>
        <taxon>Arthropoda</taxon>
        <taxon>Chelicerata</taxon>
        <taxon>Arachnida</taxon>
        <taxon>Araneae</taxon>
        <taxon>Araneomorphae</taxon>
        <taxon>Entelegynae</taxon>
        <taxon>Araneoidea</taxon>
        <taxon>Araneidae</taxon>
        <taxon>Araneus</taxon>
    </lineage>
</organism>
<protein>
    <submittedName>
        <fullName evidence="2">Uncharacterized protein</fullName>
    </submittedName>
</protein>
<dbReference type="EMBL" id="BGPR01000015">
    <property type="protein sequence ID" value="GBL78241.1"/>
    <property type="molecule type" value="Genomic_DNA"/>
</dbReference>
<sequence>MNPSVGKHKKKGCHHPQEQRRKMQNFDGIGIGLPSTLVYIIDWLSTEMRSEFASFGNEEERFSALPESSITGKVPLPFSRRAPVEGLFLKNKSRSL</sequence>
<keyword evidence="3" id="KW-1185">Reference proteome</keyword>
<evidence type="ECO:0000313" key="2">
    <source>
        <dbReference type="EMBL" id="GBL78241.1"/>
    </source>
</evidence>
<reference evidence="2 3" key="1">
    <citation type="journal article" date="2019" name="Sci. Rep.">
        <title>Orb-weaving spider Araneus ventricosus genome elucidates the spidroin gene catalogue.</title>
        <authorList>
            <person name="Kono N."/>
            <person name="Nakamura H."/>
            <person name="Ohtoshi R."/>
            <person name="Moran D.A.P."/>
            <person name="Shinohara A."/>
            <person name="Yoshida Y."/>
            <person name="Fujiwara M."/>
            <person name="Mori M."/>
            <person name="Tomita M."/>
            <person name="Arakawa K."/>
        </authorList>
    </citation>
    <scope>NUCLEOTIDE SEQUENCE [LARGE SCALE GENOMIC DNA]</scope>
</reference>
<dbReference type="Proteomes" id="UP000499080">
    <property type="component" value="Unassembled WGS sequence"/>
</dbReference>
<dbReference type="AlphaFoldDB" id="A0A4Y2AEE1"/>
<evidence type="ECO:0000313" key="3">
    <source>
        <dbReference type="Proteomes" id="UP000499080"/>
    </source>
</evidence>
<feature type="region of interest" description="Disordered" evidence="1">
    <location>
        <begin position="1"/>
        <end position="20"/>
    </location>
</feature>
<feature type="compositionally biased region" description="Basic residues" evidence="1">
    <location>
        <begin position="1"/>
        <end position="14"/>
    </location>
</feature>
<evidence type="ECO:0000256" key="1">
    <source>
        <dbReference type="SAM" id="MobiDB-lite"/>
    </source>
</evidence>
<gene>
    <name evidence="2" type="ORF">AVEN_42793_1</name>
</gene>
<accession>A0A4Y2AEE1</accession>
<name>A0A4Y2AEE1_ARAVE</name>
<proteinExistence type="predicted"/>